<keyword evidence="1" id="KW-0472">Membrane</keyword>
<sequence length="92" mass="10707">MKKTNFFSLISMIYLIIFLIDTFVELFQINASKVITTVMGLEIKVSMTKEALNSHFALTWKVLATYLLFMISCSIIRFVFKKISLKQRTKLC</sequence>
<dbReference type="EMBL" id="FOCC01000009">
    <property type="protein sequence ID" value="SEM80899.1"/>
    <property type="molecule type" value="Genomic_DNA"/>
</dbReference>
<keyword evidence="1" id="KW-1133">Transmembrane helix</keyword>
<evidence type="ECO:0000313" key="3">
    <source>
        <dbReference type="Proteomes" id="UP000182089"/>
    </source>
</evidence>
<dbReference type="Proteomes" id="UP000182089">
    <property type="component" value="Unassembled WGS sequence"/>
</dbReference>
<keyword evidence="1" id="KW-0812">Transmembrane</keyword>
<name>A0ABY1ACJ5_9LACO</name>
<feature type="transmembrane region" description="Helical" evidence="1">
    <location>
        <begin position="7"/>
        <end position="29"/>
    </location>
</feature>
<reference evidence="2 3" key="1">
    <citation type="submission" date="2016-10" db="EMBL/GenBank/DDBJ databases">
        <authorList>
            <person name="Varghese N."/>
            <person name="Submissions S."/>
        </authorList>
    </citation>
    <scope>NUCLEOTIDE SEQUENCE [LARGE SCALE GENOMIC DNA]</scope>
    <source>
        <strain evidence="2 3">WC1T17</strain>
    </source>
</reference>
<proteinExistence type="predicted"/>
<organism evidence="2 3">
    <name type="scientific">Ligilactobacillus ruminis</name>
    <dbReference type="NCBI Taxonomy" id="1623"/>
    <lineage>
        <taxon>Bacteria</taxon>
        <taxon>Bacillati</taxon>
        <taxon>Bacillota</taxon>
        <taxon>Bacilli</taxon>
        <taxon>Lactobacillales</taxon>
        <taxon>Lactobacillaceae</taxon>
        <taxon>Ligilactobacillus</taxon>
    </lineage>
</organism>
<gene>
    <name evidence="2" type="ORF">SAMN05216431_10955</name>
</gene>
<evidence type="ECO:0000313" key="2">
    <source>
        <dbReference type="EMBL" id="SEM80899.1"/>
    </source>
</evidence>
<evidence type="ECO:0000256" key="1">
    <source>
        <dbReference type="SAM" id="Phobius"/>
    </source>
</evidence>
<accession>A0ABY1ACJ5</accession>
<feature type="transmembrane region" description="Helical" evidence="1">
    <location>
        <begin position="58"/>
        <end position="80"/>
    </location>
</feature>
<protein>
    <submittedName>
        <fullName evidence="2">Uncharacterized protein</fullName>
    </submittedName>
</protein>
<comment type="caution">
    <text evidence="2">The sequence shown here is derived from an EMBL/GenBank/DDBJ whole genome shotgun (WGS) entry which is preliminary data.</text>
</comment>